<evidence type="ECO:0000313" key="6">
    <source>
        <dbReference type="EMBL" id="QCN90141.1"/>
    </source>
</evidence>
<dbReference type="GO" id="GO:0016491">
    <property type="term" value="F:oxidoreductase activity"/>
    <property type="evidence" value="ECO:0007669"/>
    <property type="project" value="UniProtKB-KW"/>
</dbReference>
<evidence type="ECO:0000259" key="3">
    <source>
        <dbReference type="Pfam" id="PF01408"/>
    </source>
</evidence>
<dbReference type="GO" id="GO:0000166">
    <property type="term" value="F:nucleotide binding"/>
    <property type="evidence" value="ECO:0007669"/>
    <property type="project" value="InterPro"/>
</dbReference>
<dbReference type="SUPFAM" id="SSF55347">
    <property type="entry name" value="Glyceraldehyde-3-phosphate dehydrogenase-like, C-terminal domain"/>
    <property type="match status" value="1"/>
</dbReference>
<feature type="domain" description="Gfo/Idh/MocA-like oxidoreductase N-terminal" evidence="3">
    <location>
        <begin position="5"/>
        <end position="121"/>
    </location>
</feature>
<evidence type="ECO:0000313" key="5">
    <source>
        <dbReference type="EMBL" id="AZS83007.1"/>
    </source>
</evidence>
<evidence type="ECO:0000313" key="8">
    <source>
        <dbReference type="Proteomes" id="UP000501753"/>
    </source>
</evidence>
<dbReference type="PANTHER" id="PTHR22604:SF105">
    <property type="entry name" value="TRANS-1,2-DIHYDROBENZENE-1,2-DIOL DEHYDROGENASE"/>
    <property type="match status" value="1"/>
</dbReference>
<dbReference type="RefSeq" id="WP_127175923.1">
    <property type="nucleotide sequence ID" value="NZ_CP029078.1"/>
</dbReference>
<dbReference type="PANTHER" id="PTHR22604">
    <property type="entry name" value="OXIDOREDUCTASES"/>
    <property type="match status" value="1"/>
</dbReference>
<dbReference type="AlphaFoldDB" id="A0A3Q9KSJ9"/>
<evidence type="ECO:0000313" key="7">
    <source>
        <dbReference type="Proteomes" id="UP000271291"/>
    </source>
</evidence>
<reference evidence="5 7" key="2">
    <citation type="submission" date="2018-12" db="EMBL/GenBank/DDBJ databases">
        <title>Streptomyces griseoviridis F1-27 complete genome.</title>
        <authorList>
            <person name="Mariita R.M."/>
            <person name="Sello J.K."/>
        </authorList>
    </citation>
    <scope>NUCLEOTIDE SEQUENCE [LARGE SCALE GENOMIC DNA]</scope>
    <source>
        <strain evidence="5 7">F1-27</strain>
    </source>
</reference>
<dbReference type="SUPFAM" id="SSF51735">
    <property type="entry name" value="NAD(P)-binding Rossmann-fold domains"/>
    <property type="match status" value="1"/>
</dbReference>
<organism evidence="5 7">
    <name type="scientific">Streptomyces griseoviridis</name>
    <dbReference type="NCBI Taxonomy" id="45398"/>
    <lineage>
        <taxon>Bacteria</taxon>
        <taxon>Bacillati</taxon>
        <taxon>Actinomycetota</taxon>
        <taxon>Actinomycetes</taxon>
        <taxon>Kitasatosporales</taxon>
        <taxon>Streptomycetaceae</taxon>
        <taxon>Streptomyces</taxon>
    </lineage>
</organism>
<reference evidence="6 8" key="1">
    <citation type="submission" date="2018-04" db="EMBL/GenBank/DDBJ databases">
        <title>Complete genome sequences of Streptomyces griseoviridis K61 and characterization of antagonistic properties of biological control agents.</title>
        <authorList>
            <person name="Mariita R.M."/>
            <person name="Sello J.K."/>
        </authorList>
    </citation>
    <scope>NUCLEOTIDE SEQUENCE [LARGE SCALE GENOMIC DNA]</scope>
    <source>
        <strain evidence="6 8">K61</strain>
    </source>
</reference>
<protein>
    <submittedName>
        <fullName evidence="5 6">Oxidoreductase</fullName>
    </submittedName>
</protein>
<evidence type="ECO:0000256" key="2">
    <source>
        <dbReference type="ARBA" id="ARBA00023002"/>
    </source>
</evidence>
<proteinExistence type="inferred from homology"/>
<gene>
    <name evidence="6" type="ORF">DDJ31_38490</name>
    <name evidence="5" type="ORF">ELQ87_00875</name>
</gene>
<dbReference type="Proteomes" id="UP000501753">
    <property type="component" value="Chromosome"/>
</dbReference>
<dbReference type="KEGG" id="sgd:ELQ87_00875"/>
<keyword evidence="8" id="KW-1185">Reference proteome</keyword>
<accession>A0A3Q9KSJ9</accession>
<dbReference type="Gene3D" id="3.30.360.10">
    <property type="entry name" value="Dihydrodipicolinate Reductase, domain 2"/>
    <property type="match status" value="1"/>
</dbReference>
<dbReference type="InterPro" id="IPR050984">
    <property type="entry name" value="Gfo/Idh/MocA_domain"/>
</dbReference>
<dbReference type="InterPro" id="IPR036291">
    <property type="entry name" value="NAD(P)-bd_dom_sf"/>
</dbReference>
<dbReference type="InterPro" id="IPR055170">
    <property type="entry name" value="GFO_IDH_MocA-like_dom"/>
</dbReference>
<dbReference type="EMBL" id="CP034687">
    <property type="protein sequence ID" value="AZS83007.1"/>
    <property type="molecule type" value="Genomic_DNA"/>
</dbReference>
<keyword evidence="2" id="KW-0560">Oxidoreductase</keyword>
<dbReference type="Pfam" id="PF22725">
    <property type="entry name" value="GFO_IDH_MocA_C3"/>
    <property type="match status" value="1"/>
</dbReference>
<comment type="similarity">
    <text evidence="1">Belongs to the Gfo/Idh/MocA family.</text>
</comment>
<evidence type="ECO:0000256" key="1">
    <source>
        <dbReference type="ARBA" id="ARBA00010928"/>
    </source>
</evidence>
<dbReference type="Gene3D" id="3.40.50.720">
    <property type="entry name" value="NAD(P)-binding Rossmann-like Domain"/>
    <property type="match status" value="1"/>
</dbReference>
<name>A0A3Q9KSJ9_STRGD</name>
<dbReference type="EMBL" id="CP029078">
    <property type="protein sequence ID" value="QCN90141.1"/>
    <property type="molecule type" value="Genomic_DNA"/>
</dbReference>
<feature type="domain" description="GFO/IDH/MocA-like oxidoreductase" evidence="4">
    <location>
        <begin position="133"/>
        <end position="249"/>
    </location>
</feature>
<sequence>MTHPVRIGVLGCADIARRRLLPAMAASGETEVAAVASRDEEKAARTAMPYGCRVVADYAELVSLPDVEAVYVPLPVALHAEWVAAALRAGKHVLAEKPLTTDPDRARALFALARDRRLVLRENVMFVHHAQHAAVRRLVADGAIGEPRSFAAAFEVPRRPAGDIRLVPELGGGALWDVGVYPVRAALHFLGAGLRVAGAVLSPGPGGPGVDLAGGVLLTSAAGVHAHLDFGLDHGYRSAYELRGDEGRISVDHAFTPAADHRPVLRVTRGTASRRVVLEPDDQVANSVREFARAVRAARPGGPPSPVGRAEEAALLQAELLADVRRAAEHAPAQASLSGKEYS</sequence>
<evidence type="ECO:0000259" key="4">
    <source>
        <dbReference type="Pfam" id="PF22725"/>
    </source>
</evidence>
<dbReference type="Proteomes" id="UP000271291">
    <property type="component" value="Chromosome"/>
</dbReference>
<dbReference type="OrthoDB" id="179913at2"/>
<dbReference type="InterPro" id="IPR000683">
    <property type="entry name" value="Gfo/Idh/MocA-like_OxRdtase_N"/>
</dbReference>
<dbReference type="Pfam" id="PF01408">
    <property type="entry name" value="GFO_IDH_MocA"/>
    <property type="match status" value="1"/>
</dbReference>